<dbReference type="GO" id="GO:0008483">
    <property type="term" value="F:transaminase activity"/>
    <property type="evidence" value="ECO:0007669"/>
    <property type="project" value="UniProtKB-KW"/>
</dbReference>
<dbReference type="AlphaFoldDB" id="F4A0I6"/>
<dbReference type="FunFam" id="3.40.640.10:FF:000033">
    <property type="entry name" value="Aspartate aminotransferase"/>
    <property type="match status" value="1"/>
</dbReference>
<proteinExistence type="inferred from homology"/>
<dbReference type="eggNOG" id="COG0436">
    <property type="taxonomic scope" value="Bacteria"/>
</dbReference>
<dbReference type="EMBL" id="CP002360">
    <property type="protein sequence ID" value="AEE95865.1"/>
    <property type="molecule type" value="Genomic_DNA"/>
</dbReference>
<dbReference type="PROSITE" id="PS00105">
    <property type="entry name" value="AA_TRANSFER_CLASS_1"/>
    <property type="match status" value="1"/>
</dbReference>
<evidence type="ECO:0000256" key="2">
    <source>
        <dbReference type="ARBA" id="ARBA00007441"/>
    </source>
</evidence>
<dbReference type="GO" id="GO:0030170">
    <property type="term" value="F:pyridoxal phosphate binding"/>
    <property type="evidence" value="ECO:0007669"/>
    <property type="project" value="InterPro"/>
</dbReference>
<gene>
    <name evidence="8" type="ordered locus">Mahau_0662</name>
</gene>
<dbReference type="STRING" id="697281.Mahau_0662"/>
<dbReference type="Gene3D" id="3.40.640.10">
    <property type="entry name" value="Type I PLP-dependent aspartate aminotransferase-like (Major domain)"/>
    <property type="match status" value="1"/>
</dbReference>
<dbReference type="RefSeq" id="WP_013780298.1">
    <property type="nucleotide sequence ID" value="NC_015520.1"/>
</dbReference>
<dbReference type="InterPro" id="IPR015422">
    <property type="entry name" value="PyrdxlP-dep_Trfase_small"/>
</dbReference>
<comment type="similarity">
    <text evidence="2 6">Belongs to the class-I pyridoxal-phosphate-dependent aminotransferase family.</text>
</comment>
<dbReference type="PANTHER" id="PTHR46383:SF1">
    <property type="entry name" value="ASPARTATE AMINOTRANSFERASE"/>
    <property type="match status" value="1"/>
</dbReference>
<dbReference type="InterPro" id="IPR004838">
    <property type="entry name" value="NHTrfase_class1_PyrdxlP-BS"/>
</dbReference>
<dbReference type="KEGG" id="mas:Mahau_0662"/>
<protein>
    <recommendedName>
        <fullName evidence="6">Aminotransferase</fullName>
        <ecNumber evidence="6">2.6.1.-</ecNumber>
    </recommendedName>
</protein>
<dbReference type="SUPFAM" id="SSF53383">
    <property type="entry name" value="PLP-dependent transferases"/>
    <property type="match status" value="1"/>
</dbReference>
<evidence type="ECO:0000256" key="6">
    <source>
        <dbReference type="RuleBase" id="RU000481"/>
    </source>
</evidence>
<evidence type="ECO:0000256" key="1">
    <source>
        <dbReference type="ARBA" id="ARBA00001933"/>
    </source>
</evidence>
<feature type="domain" description="Aminotransferase class I/classII large" evidence="7">
    <location>
        <begin position="31"/>
        <end position="389"/>
    </location>
</feature>
<keyword evidence="9" id="KW-1185">Reference proteome</keyword>
<keyword evidence="5" id="KW-0663">Pyridoxal phosphate</keyword>
<evidence type="ECO:0000259" key="7">
    <source>
        <dbReference type="Pfam" id="PF00155"/>
    </source>
</evidence>
<dbReference type="CDD" id="cd00609">
    <property type="entry name" value="AAT_like"/>
    <property type="match status" value="1"/>
</dbReference>
<accession>F4A0I6</accession>
<evidence type="ECO:0000313" key="8">
    <source>
        <dbReference type="EMBL" id="AEE95865.1"/>
    </source>
</evidence>
<dbReference type="OrthoDB" id="9803354at2"/>
<dbReference type="HOGENOM" id="CLU_017584_4_3_9"/>
<reference evidence="9" key="1">
    <citation type="submission" date="2010-11" db="EMBL/GenBank/DDBJ databases">
        <title>The complete genome of Mahella australiensis DSM 15567.</title>
        <authorList>
            <consortium name="US DOE Joint Genome Institute (JGI-PGF)"/>
            <person name="Lucas S."/>
            <person name="Copeland A."/>
            <person name="Lapidus A."/>
            <person name="Bruce D."/>
            <person name="Goodwin L."/>
            <person name="Pitluck S."/>
            <person name="Kyrpides N."/>
            <person name="Mavromatis K."/>
            <person name="Pagani I."/>
            <person name="Ivanova N."/>
            <person name="Teshima H."/>
            <person name="Brettin T."/>
            <person name="Detter J.C."/>
            <person name="Han C."/>
            <person name="Tapia R."/>
            <person name="Land M."/>
            <person name="Hauser L."/>
            <person name="Markowitz V."/>
            <person name="Cheng J.-F."/>
            <person name="Hugenholtz P."/>
            <person name="Woyke T."/>
            <person name="Wu D."/>
            <person name="Spring S."/>
            <person name="Pukall R."/>
            <person name="Steenblock K."/>
            <person name="Schneider S."/>
            <person name="Klenk H.-P."/>
            <person name="Eisen J.A."/>
        </authorList>
    </citation>
    <scope>NUCLEOTIDE SEQUENCE [LARGE SCALE GENOMIC DNA]</scope>
    <source>
        <strain evidence="9">DSM 15567 / CIP 107919 / 50-1 BON</strain>
    </source>
</reference>
<keyword evidence="3 6" id="KW-0032">Aminotransferase</keyword>
<name>F4A0I6_MAHA5</name>
<dbReference type="EC" id="2.6.1.-" evidence="6"/>
<dbReference type="Gene3D" id="3.90.1150.10">
    <property type="entry name" value="Aspartate Aminotransferase, domain 1"/>
    <property type="match status" value="1"/>
</dbReference>
<organism evidence="8 9">
    <name type="scientific">Mahella australiensis (strain DSM 15567 / CIP 107919 / 50-1 BON)</name>
    <dbReference type="NCBI Taxonomy" id="697281"/>
    <lineage>
        <taxon>Bacteria</taxon>
        <taxon>Bacillati</taxon>
        <taxon>Bacillota</taxon>
        <taxon>Clostridia</taxon>
        <taxon>Thermoanaerobacterales</taxon>
        <taxon>Thermoanaerobacterales Family IV. Incertae Sedis</taxon>
        <taxon>Mahella</taxon>
    </lineage>
</organism>
<dbReference type="PANTHER" id="PTHR46383">
    <property type="entry name" value="ASPARTATE AMINOTRANSFERASE"/>
    <property type="match status" value="1"/>
</dbReference>
<sequence length="394" mass="43022">MILSRKAQTITESATLAISSKAKKMKSEGIDVVDFGVGEPDFDTPEHIKAAAIDAIKEGYTKYTPATGIPQLKQAIANKLQRDNALSYKPSDIVVSNGAKHALFNAFYAILNPGDEVIMPAPCWVSYPELVKLADGVPVMVSADESNAFKTSADVLRKYINGRTKAILINSPNNPTGTVYAEEELKAIADLACEYDLVVVSDEIYEKLIYDDAKHVSIASFNDDIKARTIVINGVSKTYAMTGWRIGYSASNEEIASIIGNVQSQATSNPNSIAQYAALAALQGTQQPVTIMVEEFKKRRDYICQRINGIEGLSCMKPTGAFYVMMNISQYTGQKINGCDIMGSIDFAQMLLDKVHVAVVPGEPFGDDRFVRLSYATSIEQIEKGLARIEQCLK</sequence>
<comment type="cofactor">
    <cofactor evidence="1 6">
        <name>pyridoxal 5'-phosphate</name>
        <dbReference type="ChEBI" id="CHEBI:597326"/>
    </cofactor>
</comment>
<evidence type="ECO:0000256" key="4">
    <source>
        <dbReference type="ARBA" id="ARBA00022679"/>
    </source>
</evidence>
<dbReference type="PRINTS" id="PR00753">
    <property type="entry name" value="ACCSYNTHASE"/>
</dbReference>
<dbReference type="InterPro" id="IPR004839">
    <property type="entry name" value="Aminotransferase_I/II_large"/>
</dbReference>
<keyword evidence="4 6" id="KW-0808">Transferase</keyword>
<reference evidence="8 9" key="2">
    <citation type="journal article" date="2011" name="Stand. Genomic Sci.">
        <title>Complete genome sequence of Mahella australiensis type strain (50-1 BON).</title>
        <authorList>
            <person name="Sikorski J."/>
            <person name="Teshima H."/>
            <person name="Nolan M."/>
            <person name="Lucas S."/>
            <person name="Hammon N."/>
            <person name="Deshpande S."/>
            <person name="Cheng J.F."/>
            <person name="Pitluck S."/>
            <person name="Liolios K."/>
            <person name="Pagani I."/>
            <person name="Ivanova N."/>
            <person name="Huntemann M."/>
            <person name="Mavromatis K."/>
            <person name="Ovchinikova G."/>
            <person name="Pati A."/>
            <person name="Tapia R."/>
            <person name="Han C."/>
            <person name="Goodwin L."/>
            <person name="Chen A."/>
            <person name="Palaniappan K."/>
            <person name="Land M."/>
            <person name="Hauser L."/>
            <person name="Ngatchou-Djao O.D."/>
            <person name="Rohde M."/>
            <person name="Pukall R."/>
            <person name="Spring S."/>
            <person name="Abt B."/>
            <person name="Goker M."/>
            <person name="Detter J.C."/>
            <person name="Woyke T."/>
            <person name="Bristow J."/>
            <person name="Markowitz V."/>
            <person name="Hugenholtz P."/>
            <person name="Eisen J.A."/>
            <person name="Kyrpides N.C."/>
            <person name="Klenk H.P."/>
            <person name="Lapidus A."/>
        </authorList>
    </citation>
    <scope>NUCLEOTIDE SEQUENCE [LARGE SCALE GENOMIC DNA]</scope>
    <source>
        <strain evidence="9">DSM 15567 / CIP 107919 / 50-1 BON</strain>
    </source>
</reference>
<dbReference type="InterPro" id="IPR015421">
    <property type="entry name" value="PyrdxlP-dep_Trfase_major"/>
</dbReference>
<evidence type="ECO:0000256" key="5">
    <source>
        <dbReference type="ARBA" id="ARBA00022898"/>
    </source>
</evidence>
<dbReference type="InterPro" id="IPR015424">
    <property type="entry name" value="PyrdxlP-dep_Trfase"/>
</dbReference>
<evidence type="ECO:0000313" key="9">
    <source>
        <dbReference type="Proteomes" id="UP000008457"/>
    </source>
</evidence>
<evidence type="ECO:0000256" key="3">
    <source>
        <dbReference type="ARBA" id="ARBA00022576"/>
    </source>
</evidence>
<dbReference type="GO" id="GO:0006520">
    <property type="term" value="P:amino acid metabolic process"/>
    <property type="evidence" value="ECO:0007669"/>
    <property type="project" value="InterPro"/>
</dbReference>
<dbReference type="Pfam" id="PF00155">
    <property type="entry name" value="Aminotran_1_2"/>
    <property type="match status" value="1"/>
</dbReference>
<dbReference type="InterPro" id="IPR050596">
    <property type="entry name" value="AspAT/PAT-like"/>
</dbReference>
<dbReference type="Proteomes" id="UP000008457">
    <property type="component" value="Chromosome"/>
</dbReference>